<dbReference type="KEGG" id="vg:11541420"/>
<dbReference type="RefSeq" id="YP_005087214.1">
    <property type="nucleotide sequence ID" value="NC_016654.1"/>
</dbReference>
<reference evidence="2 3" key="1">
    <citation type="submission" date="2011-06" db="EMBL/GenBank/DDBJ databases">
        <title>Two lysogenic phages can make up a single lytic phage.</title>
        <authorList>
            <person name="Petrovski S."/>
        </authorList>
    </citation>
    <scope>NUCLEOTIDE SEQUENCE [LARGE SCALE GENOMIC DNA]</scope>
</reference>
<dbReference type="Proteomes" id="UP000005431">
    <property type="component" value="Segment"/>
</dbReference>
<feature type="region of interest" description="Disordered" evidence="1">
    <location>
        <begin position="135"/>
        <end position="160"/>
    </location>
</feature>
<accession>G9FH69</accession>
<proteinExistence type="predicted"/>
<evidence type="ECO:0000313" key="2">
    <source>
        <dbReference type="EMBL" id="AEV51958.1"/>
    </source>
</evidence>
<evidence type="ECO:0000313" key="3">
    <source>
        <dbReference type="Proteomes" id="UP000005431"/>
    </source>
</evidence>
<sequence>MTDAITPASLRAHADWMVGAGQDRSGQLMRQEAARLEAESARDEEAEFYAKVYHRTRRRKSPVLAKWDSLPDDARADNIHIMRVVLDRLAADGRLLPEGATVLTAEQAAEARELLDAVDLDAEEFHLLRAAFTPPAVSVPDSGPDGTPEKPWETRCGGEK</sequence>
<organism evidence="2 3">
    <name type="scientific">Rhodococcus phage REQ3</name>
    <dbReference type="NCBI Taxonomy" id="1109714"/>
    <lineage>
        <taxon>Viruses</taxon>
        <taxon>Duplodnaviria</taxon>
        <taxon>Heunggongvirae</taxon>
        <taxon>Uroviricota</taxon>
        <taxon>Caudoviricetes</taxon>
        <taxon>Caudoviricetes incertae sedis</taxon>
        <taxon>Wodongavirus</taxon>
        <taxon>Wodongavirus REQ3</taxon>
    </lineage>
</organism>
<dbReference type="GeneID" id="11541420"/>
<evidence type="ECO:0000256" key="1">
    <source>
        <dbReference type="SAM" id="MobiDB-lite"/>
    </source>
</evidence>
<feature type="compositionally biased region" description="Basic and acidic residues" evidence="1">
    <location>
        <begin position="147"/>
        <end position="160"/>
    </location>
</feature>
<dbReference type="EMBL" id="JN116824">
    <property type="protein sequence ID" value="AEV51958.1"/>
    <property type="molecule type" value="Genomic_DNA"/>
</dbReference>
<dbReference type="OrthoDB" id="34561at10239"/>
<name>G9FH69_9CAUD</name>
<keyword evidence="3" id="KW-1185">Reference proteome</keyword>
<protein>
    <submittedName>
        <fullName evidence="2">Uncharacterized protein</fullName>
    </submittedName>
</protein>